<dbReference type="GO" id="GO:0005783">
    <property type="term" value="C:endoplasmic reticulum"/>
    <property type="evidence" value="ECO:0007669"/>
    <property type="project" value="UniProtKB-SubCell"/>
</dbReference>
<comment type="similarity">
    <text evidence="6">Belongs to the TRAPP small subunits family. TRAPPC4 subfamily.</text>
</comment>
<dbReference type="SUPFAM" id="SSF64356">
    <property type="entry name" value="SNARE-like"/>
    <property type="match status" value="1"/>
</dbReference>
<dbReference type="GO" id="GO:0006888">
    <property type="term" value="P:endoplasmic reticulum to Golgi vesicle-mediated transport"/>
    <property type="evidence" value="ECO:0007669"/>
    <property type="project" value="UniProtKB-UniRule"/>
</dbReference>
<dbReference type="PANTHER" id="PTHR23249:SF15">
    <property type="entry name" value="TRAFFICKING PROTEIN PARTICLE COMPLEX SUBUNIT 4"/>
    <property type="match status" value="1"/>
</dbReference>
<dbReference type="Gene3D" id="3.30.450.70">
    <property type="match status" value="1"/>
</dbReference>
<gene>
    <name evidence="8" type="ORF">H2200_001131</name>
</gene>
<dbReference type="AlphaFoldDB" id="A0AA38XKA1"/>
<reference evidence="8" key="1">
    <citation type="submission" date="2022-10" db="EMBL/GenBank/DDBJ databases">
        <title>Culturing micro-colonial fungi from biological soil crusts in the Mojave desert and describing Neophaeococcomyces mojavensis, and introducing the new genera and species Taxawa tesnikishii.</title>
        <authorList>
            <person name="Kurbessoian T."/>
            <person name="Stajich J.E."/>
        </authorList>
    </citation>
    <scope>NUCLEOTIDE SEQUENCE</scope>
    <source>
        <strain evidence="8">TK_41</strain>
    </source>
</reference>
<comment type="subcellular location">
    <subcellularLocation>
        <location evidence="7">Endoplasmic reticulum</location>
    </subcellularLocation>
    <subcellularLocation>
        <location evidence="7">Golgi apparatus</location>
        <location evidence="7">cis-Golgi network</location>
    </subcellularLocation>
    <subcellularLocation>
        <location evidence="1">Golgi apparatus</location>
    </subcellularLocation>
</comment>
<protein>
    <recommendedName>
        <fullName evidence="7">Trafficking protein particle complex subunit</fullName>
    </recommendedName>
</protein>
<dbReference type="Pfam" id="PF04099">
    <property type="entry name" value="Sybindin"/>
    <property type="match status" value="1"/>
</dbReference>
<dbReference type="GO" id="GO:0030008">
    <property type="term" value="C:TRAPP complex"/>
    <property type="evidence" value="ECO:0007669"/>
    <property type="project" value="UniProtKB-UniRule"/>
</dbReference>
<evidence type="ECO:0000256" key="5">
    <source>
        <dbReference type="ARBA" id="ARBA00023034"/>
    </source>
</evidence>
<comment type="caution">
    <text evidence="8">The sequence shown here is derived from an EMBL/GenBank/DDBJ whole genome shotgun (WGS) entry which is preliminary data.</text>
</comment>
<keyword evidence="9" id="KW-1185">Reference proteome</keyword>
<sequence length="200" mass="21907">MANTTERICATPRVPVTSLSPKMPVFALLIISKAGSLVYHRTFPTSTPGTATGTQIQQTTGTLGLPGTSTLTTNDYLVLAGTFHGVHAITRSLTPKVAVTSSSTQAGSAGRSWTYPDPSVSPSGIESLESSFFRLTVFQTLSGTKFLLFTDPSMPNTDVLMKGVYERYADYVCKNPFWQMEMPIRIESWERSIGQWLTRR</sequence>
<dbReference type="Proteomes" id="UP001172673">
    <property type="component" value="Unassembled WGS sequence"/>
</dbReference>
<dbReference type="InterPro" id="IPR007233">
    <property type="entry name" value="TRAPPC"/>
</dbReference>
<dbReference type="SMART" id="SM01399">
    <property type="entry name" value="Sybindin"/>
    <property type="match status" value="1"/>
</dbReference>
<organism evidence="8 9">
    <name type="scientific">Cladophialophora chaetospira</name>
    <dbReference type="NCBI Taxonomy" id="386627"/>
    <lineage>
        <taxon>Eukaryota</taxon>
        <taxon>Fungi</taxon>
        <taxon>Dikarya</taxon>
        <taxon>Ascomycota</taxon>
        <taxon>Pezizomycotina</taxon>
        <taxon>Eurotiomycetes</taxon>
        <taxon>Chaetothyriomycetidae</taxon>
        <taxon>Chaetothyriales</taxon>
        <taxon>Herpotrichiellaceae</taxon>
        <taxon>Cladophialophora</taxon>
    </lineage>
</organism>
<proteinExistence type="inferred from homology"/>
<dbReference type="GO" id="GO:0005794">
    <property type="term" value="C:Golgi apparatus"/>
    <property type="evidence" value="ECO:0007669"/>
    <property type="project" value="UniProtKB-SubCell"/>
</dbReference>
<dbReference type="PANTHER" id="PTHR23249">
    <property type="entry name" value="TRAFFICKING PROTEIN PARTICLE COMPLEX SUBUNIT"/>
    <property type="match status" value="1"/>
</dbReference>
<evidence type="ECO:0000256" key="7">
    <source>
        <dbReference type="RuleBase" id="RU366065"/>
    </source>
</evidence>
<evidence type="ECO:0000256" key="2">
    <source>
        <dbReference type="ARBA" id="ARBA00022448"/>
    </source>
</evidence>
<evidence type="ECO:0000313" key="8">
    <source>
        <dbReference type="EMBL" id="KAJ9615057.1"/>
    </source>
</evidence>
<evidence type="ECO:0000256" key="3">
    <source>
        <dbReference type="ARBA" id="ARBA00022824"/>
    </source>
</evidence>
<evidence type="ECO:0000256" key="4">
    <source>
        <dbReference type="ARBA" id="ARBA00022892"/>
    </source>
</evidence>
<comment type="subunit">
    <text evidence="7">Part of the multisubunit transport protein particle (TRAPP) complex.</text>
</comment>
<evidence type="ECO:0000256" key="6">
    <source>
        <dbReference type="ARBA" id="ARBA00038179"/>
    </source>
</evidence>
<keyword evidence="2 7" id="KW-0813">Transport</keyword>
<dbReference type="EMBL" id="JAPDRK010000002">
    <property type="protein sequence ID" value="KAJ9615057.1"/>
    <property type="molecule type" value="Genomic_DNA"/>
</dbReference>
<dbReference type="InterPro" id="IPR011012">
    <property type="entry name" value="Longin-like_dom_sf"/>
</dbReference>
<dbReference type="CDD" id="cd14856">
    <property type="entry name" value="TRAPPC4_synbindin"/>
    <property type="match status" value="1"/>
</dbReference>
<name>A0AA38XKA1_9EURO</name>
<evidence type="ECO:0000256" key="1">
    <source>
        <dbReference type="ARBA" id="ARBA00004555"/>
    </source>
</evidence>
<keyword evidence="3 7" id="KW-0256">Endoplasmic reticulum</keyword>
<keyword evidence="5 7" id="KW-0333">Golgi apparatus</keyword>
<evidence type="ECO:0000313" key="9">
    <source>
        <dbReference type="Proteomes" id="UP001172673"/>
    </source>
</evidence>
<keyword evidence="4 7" id="KW-0931">ER-Golgi transport</keyword>
<accession>A0AA38XKA1</accession>